<evidence type="ECO:0000313" key="1">
    <source>
        <dbReference type="EMBL" id="ERG96700.1"/>
    </source>
</evidence>
<proteinExistence type="predicted"/>
<reference evidence="1 2" key="1">
    <citation type="journal article" date="2013" name="PLoS ONE">
        <title>Assembly-driven community genomics of a hypersaline microbial ecosystem.</title>
        <authorList>
            <person name="Podell S."/>
            <person name="Ugalde J.A."/>
            <person name="Narasingarao P."/>
            <person name="Banfield J.F."/>
            <person name="Heidelberg K.B."/>
            <person name="Allen E.E."/>
        </authorList>
    </citation>
    <scope>NUCLEOTIDE SEQUENCE [LARGE SCALE GENOMIC DNA]</scope>
    <source>
        <strain evidence="2">J07HQW2</strain>
    </source>
</reference>
<dbReference type="Proteomes" id="UP000030710">
    <property type="component" value="Unassembled WGS sequence"/>
</dbReference>
<gene>
    <name evidence="1" type="ORF">J07HQW2_03183</name>
</gene>
<dbReference type="EMBL" id="KE356561">
    <property type="protein sequence ID" value="ERG96700.1"/>
    <property type="molecule type" value="Genomic_DNA"/>
</dbReference>
<name>U1NHN6_9EURY</name>
<protein>
    <submittedName>
        <fullName evidence="1">Uncharacterized protein</fullName>
    </submittedName>
</protein>
<dbReference type="HOGENOM" id="CLU_3322900_0_0_2"/>
<accession>U1NHN6</accession>
<dbReference type="AlphaFoldDB" id="U1NHN6"/>
<organism evidence="1 2">
    <name type="scientific">Haloquadratum walsbyi J07HQW2</name>
    <dbReference type="NCBI Taxonomy" id="1238425"/>
    <lineage>
        <taxon>Archaea</taxon>
        <taxon>Methanobacteriati</taxon>
        <taxon>Methanobacteriota</taxon>
        <taxon>Stenosarchaea group</taxon>
        <taxon>Halobacteria</taxon>
        <taxon>Halobacteriales</taxon>
        <taxon>Haloferacaceae</taxon>
        <taxon>Haloquadratum</taxon>
    </lineage>
</organism>
<evidence type="ECO:0000313" key="2">
    <source>
        <dbReference type="Proteomes" id="UP000030710"/>
    </source>
</evidence>
<sequence length="38" mass="4295">MTLATSIAPVRQASPVFHLIQPFVLRLLKINQGFDDQE</sequence>